<protein>
    <recommendedName>
        <fullName evidence="4">PNPLA domain-containing protein</fullName>
    </recommendedName>
</protein>
<feature type="transmembrane region" description="Helical" evidence="1">
    <location>
        <begin position="229"/>
        <end position="248"/>
    </location>
</feature>
<feature type="transmembrane region" description="Helical" evidence="1">
    <location>
        <begin position="54"/>
        <end position="74"/>
    </location>
</feature>
<feature type="transmembrane region" description="Helical" evidence="1">
    <location>
        <begin position="21"/>
        <end position="42"/>
    </location>
</feature>
<evidence type="ECO:0000313" key="2">
    <source>
        <dbReference type="EMBL" id="MBZ2206926.1"/>
    </source>
</evidence>
<gene>
    <name evidence="2" type="ORF">I4X03_006600</name>
</gene>
<proteinExistence type="predicted"/>
<dbReference type="SUPFAM" id="SSF52151">
    <property type="entry name" value="FabD/lysophospholipase-like"/>
    <property type="match status" value="1"/>
</dbReference>
<comment type="caution">
    <text evidence="2">The sequence shown here is derived from an EMBL/GenBank/DDBJ whole genome shotgun (WGS) entry which is preliminary data.</text>
</comment>
<dbReference type="Proteomes" id="UP000809349">
    <property type="component" value="Unassembled WGS sequence"/>
</dbReference>
<organism evidence="2 3">
    <name type="scientific">Massilia soli</name>
    <dbReference type="NCBI Taxonomy" id="2792854"/>
    <lineage>
        <taxon>Bacteria</taxon>
        <taxon>Pseudomonadati</taxon>
        <taxon>Pseudomonadota</taxon>
        <taxon>Betaproteobacteria</taxon>
        <taxon>Burkholderiales</taxon>
        <taxon>Oxalobacteraceae</taxon>
        <taxon>Telluria group</taxon>
        <taxon>Massilia</taxon>
    </lineage>
</organism>
<feature type="transmembrane region" description="Helical" evidence="1">
    <location>
        <begin position="329"/>
        <end position="350"/>
    </location>
</feature>
<name>A0ABS7SM46_9BURK</name>
<dbReference type="InterPro" id="IPR016035">
    <property type="entry name" value="Acyl_Trfase/lysoPLipase"/>
</dbReference>
<keyword evidence="3" id="KW-1185">Reference proteome</keyword>
<dbReference type="RefSeq" id="WP_223467322.1">
    <property type="nucleotide sequence ID" value="NZ_JAFBIL020000002.1"/>
</dbReference>
<keyword evidence="1" id="KW-0472">Membrane</keyword>
<feature type="transmembrane region" description="Helical" evidence="1">
    <location>
        <begin position="121"/>
        <end position="144"/>
    </location>
</feature>
<sequence>MLQFVRATGERLRETGSVLWRCFYSVTLTILCSAGLAFIPQGIESLRLASQPGWNFPVFVVSVASWSLAAWYSARLTLGRIFAGNAIVDSSGSAYVAWLRAWLPRLLGVLPPTLLTVRYQLLGEPVLALAFAGVALVVGAFVLAPHRWFGSPLSRMPGSEASLRFIELQRRTVVTVVAVILLSFALLLAIWWKPVEVTSVLTAPALLCFAFASWILFGDLVLTYYFRHFRLPSMAALPLLLFVVFSSWNDNHEVAQLDGAPGPSVRPAGPARFHAWLAERQASGALMPGQPFPVFVVAAEGGGLRGAYWTAMVLAKLQDDSQRRFADNLFALSGVSGGSLGGAVFAALVADQHSGALARARCAGHPDVAFQACATAVLRRDFLSPIVGYLLYPDMVQRFLPLPIAAADRARAMELAWQSSWSDAVGSARLAERFDRLWEGPAGMRVPSLLLNATVVQGGNRLIASNIAIDGSFPDAYDAAHELLDLRRMSLATAVHNSARFSYLSPAGTVFACRRQGVLVPCADGAERAPWGRVIDGGYFENSGVETLRDLLFAMRPVLREWRRQGYDIEPVVLVISNSPGAIAPSGKLDPNAAQLELTFLSELLAPPLGLFNTRSARATFAVTAERRDMSALLPPDAERFLWFGITTSNDTPLAWALADRTFNGIDELMKTPQSARLPFHKVLKRIPTAQYYVRTGPAQR</sequence>
<feature type="transmembrane region" description="Helical" evidence="1">
    <location>
        <begin position="172"/>
        <end position="192"/>
    </location>
</feature>
<evidence type="ECO:0000256" key="1">
    <source>
        <dbReference type="SAM" id="Phobius"/>
    </source>
</evidence>
<keyword evidence="1" id="KW-1133">Transmembrane helix</keyword>
<keyword evidence="1" id="KW-0812">Transmembrane</keyword>
<reference evidence="2 3" key="1">
    <citation type="submission" date="2021-08" db="EMBL/GenBank/DDBJ databases">
        <title>Massilia sp. R798.</title>
        <authorList>
            <person name="Baek J.H."/>
            <person name="Jung H.S."/>
            <person name="Kim K.R."/>
            <person name="Jeon C.O."/>
        </authorList>
    </citation>
    <scope>NUCLEOTIDE SEQUENCE [LARGE SCALE GENOMIC DNA]</scope>
    <source>
        <strain evidence="2 3">R798</strain>
    </source>
</reference>
<feature type="transmembrane region" description="Helical" evidence="1">
    <location>
        <begin position="81"/>
        <end position="101"/>
    </location>
</feature>
<feature type="transmembrane region" description="Helical" evidence="1">
    <location>
        <begin position="198"/>
        <end position="217"/>
    </location>
</feature>
<accession>A0ABS7SM46</accession>
<evidence type="ECO:0008006" key="4">
    <source>
        <dbReference type="Google" id="ProtNLM"/>
    </source>
</evidence>
<feature type="transmembrane region" description="Helical" evidence="1">
    <location>
        <begin position="292"/>
        <end position="317"/>
    </location>
</feature>
<dbReference type="EMBL" id="JAFBIL020000002">
    <property type="protein sequence ID" value="MBZ2206926.1"/>
    <property type="molecule type" value="Genomic_DNA"/>
</dbReference>
<evidence type="ECO:0000313" key="3">
    <source>
        <dbReference type="Proteomes" id="UP000809349"/>
    </source>
</evidence>